<keyword evidence="2" id="KW-1185">Reference proteome</keyword>
<dbReference type="Proteomes" id="UP001202328">
    <property type="component" value="Unassembled WGS sequence"/>
</dbReference>
<reference evidence="1" key="1">
    <citation type="submission" date="2022-04" db="EMBL/GenBank/DDBJ databases">
        <title>A functionally conserved STORR gene fusion in Papaver species that diverged 16.8 million years ago.</title>
        <authorList>
            <person name="Catania T."/>
        </authorList>
    </citation>
    <scope>NUCLEOTIDE SEQUENCE</scope>
    <source>
        <strain evidence="1">S-188037</strain>
    </source>
</reference>
<evidence type="ECO:0000313" key="1">
    <source>
        <dbReference type="EMBL" id="KAI3848379.1"/>
    </source>
</evidence>
<organism evidence="1 2">
    <name type="scientific">Papaver atlanticum</name>
    <dbReference type="NCBI Taxonomy" id="357466"/>
    <lineage>
        <taxon>Eukaryota</taxon>
        <taxon>Viridiplantae</taxon>
        <taxon>Streptophyta</taxon>
        <taxon>Embryophyta</taxon>
        <taxon>Tracheophyta</taxon>
        <taxon>Spermatophyta</taxon>
        <taxon>Magnoliopsida</taxon>
        <taxon>Ranunculales</taxon>
        <taxon>Papaveraceae</taxon>
        <taxon>Papaveroideae</taxon>
        <taxon>Papaver</taxon>
    </lineage>
</organism>
<dbReference type="AlphaFoldDB" id="A0AAD4X6C8"/>
<name>A0AAD4X6C8_9MAGN</name>
<comment type="caution">
    <text evidence="1">The sequence shown here is derived from an EMBL/GenBank/DDBJ whole genome shotgun (WGS) entry which is preliminary data.</text>
</comment>
<evidence type="ECO:0000313" key="2">
    <source>
        <dbReference type="Proteomes" id="UP001202328"/>
    </source>
</evidence>
<proteinExistence type="predicted"/>
<gene>
    <name evidence="1" type="ORF">MKW98_005759</name>
</gene>
<protein>
    <submittedName>
        <fullName evidence="1">Uncharacterized protein</fullName>
    </submittedName>
</protein>
<dbReference type="EMBL" id="JAJJMB010016246">
    <property type="protein sequence ID" value="KAI3848379.1"/>
    <property type="molecule type" value="Genomic_DNA"/>
</dbReference>
<sequence>MLSDPHMCFFLFRRFSTVWIFPIKNVSVFNPPVTCTPTFPCVGVGEEGRKEGAAQTKLFHSIQDDQHSKIGRMSIGVGCSWGISSD</sequence>
<accession>A0AAD4X6C8</accession>